<dbReference type="OrthoDB" id="2447803at2759"/>
<comment type="caution">
    <text evidence="1">The sequence shown here is derived from an EMBL/GenBank/DDBJ whole genome shotgun (WGS) entry which is preliminary data.</text>
</comment>
<keyword evidence="2" id="KW-1185">Reference proteome</keyword>
<dbReference type="Proteomes" id="UP001063166">
    <property type="component" value="Unassembled WGS sequence"/>
</dbReference>
<reference evidence="1" key="1">
    <citation type="submission" date="2022-07" db="EMBL/GenBank/DDBJ databases">
        <title>The genome of Lyophyllum shimeji provides insight into the initial evolution of ectomycorrhizal fungal genome.</title>
        <authorList>
            <person name="Kobayashi Y."/>
            <person name="Shibata T."/>
            <person name="Hirakawa H."/>
            <person name="Shigenobu S."/>
            <person name="Nishiyama T."/>
            <person name="Yamada A."/>
            <person name="Hasebe M."/>
            <person name="Kawaguchi M."/>
        </authorList>
    </citation>
    <scope>NUCLEOTIDE SEQUENCE</scope>
    <source>
        <strain evidence="1">AT787</strain>
    </source>
</reference>
<gene>
    <name evidence="1" type="ORF">LshimejAT787_0111800</name>
</gene>
<proteinExistence type="predicted"/>
<dbReference type="AlphaFoldDB" id="A0A9P3PEA9"/>
<sequence>MGELGPQLVTFVQFHISSERWERFSFYANRVRHLECTDQSPEIHHQSYATLSITRPMLHLLPNLTHLTWKKDPARPAASLVPCLLFLTPGLRTLSVETGHSSDQGDLFAIDNFFRDVVYRSPRIEHLEFRSDVPFHGVGPSLSNFLIGLRGLKTVLLSDALLTSDVVTALAKCPMLESIRMSDALESAEGQEETDDLQNYMPVMESGAFPNLKEMEIKAHLWNVVSFLQSEFPAARLQRLVVRTLSLEDNASIGAFFARVAQACPAIQVLSLSVQYGGVEEEFESLPFAYLEPLLHCTSLTTFTLNMPLPLDIDDAEAAQMASSWPRMRDLHLNPFPAVQRPAGKHLTFGAMASFAMHCPDLQALGVYMQSSFIPPPASRRMLPKLQSLILGLIGTGYSVEDLALFLTDITPSKCSITGHSYIFLTDTIGLQAHIHVAESKLKKIFSLLPMLRSIHAQYQERIRTLEAEVRKLSSVGPGVQS</sequence>
<organism evidence="1 2">
    <name type="scientific">Lyophyllum shimeji</name>
    <name type="common">Hon-shimeji</name>
    <name type="synonym">Tricholoma shimeji</name>
    <dbReference type="NCBI Taxonomy" id="47721"/>
    <lineage>
        <taxon>Eukaryota</taxon>
        <taxon>Fungi</taxon>
        <taxon>Dikarya</taxon>
        <taxon>Basidiomycota</taxon>
        <taxon>Agaricomycotina</taxon>
        <taxon>Agaricomycetes</taxon>
        <taxon>Agaricomycetidae</taxon>
        <taxon>Agaricales</taxon>
        <taxon>Tricholomatineae</taxon>
        <taxon>Lyophyllaceae</taxon>
        <taxon>Lyophyllum</taxon>
    </lineage>
</organism>
<accession>A0A9P3PEA9</accession>
<dbReference type="SUPFAM" id="SSF52047">
    <property type="entry name" value="RNI-like"/>
    <property type="match status" value="1"/>
</dbReference>
<protein>
    <submittedName>
        <fullName evidence="1">Uncharacterized protein</fullName>
    </submittedName>
</protein>
<dbReference type="Gene3D" id="3.80.10.10">
    <property type="entry name" value="Ribonuclease Inhibitor"/>
    <property type="match status" value="1"/>
</dbReference>
<dbReference type="InterPro" id="IPR032675">
    <property type="entry name" value="LRR_dom_sf"/>
</dbReference>
<evidence type="ECO:0000313" key="2">
    <source>
        <dbReference type="Proteomes" id="UP001063166"/>
    </source>
</evidence>
<dbReference type="EMBL" id="BRPK01000001">
    <property type="protein sequence ID" value="GLB34296.1"/>
    <property type="molecule type" value="Genomic_DNA"/>
</dbReference>
<name>A0A9P3PEA9_LYOSH</name>
<evidence type="ECO:0000313" key="1">
    <source>
        <dbReference type="EMBL" id="GLB34296.1"/>
    </source>
</evidence>